<dbReference type="EMBL" id="CAJNON010000293">
    <property type="protein sequence ID" value="CAF1174818.1"/>
    <property type="molecule type" value="Genomic_DNA"/>
</dbReference>
<proteinExistence type="predicted"/>
<comment type="caution">
    <text evidence="3">The sequence shown here is derived from an EMBL/GenBank/DDBJ whole genome shotgun (WGS) entry which is preliminary data.</text>
</comment>
<evidence type="ECO:0000313" key="4">
    <source>
        <dbReference type="Proteomes" id="UP000663891"/>
    </source>
</evidence>
<feature type="compositionally biased region" description="Polar residues" evidence="1">
    <location>
        <begin position="153"/>
        <end position="163"/>
    </location>
</feature>
<gene>
    <name evidence="3" type="ORF">VCS650_LOCUS24137</name>
</gene>
<evidence type="ECO:0000256" key="2">
    <source>
        <dbReference type="SAM" id="SignalP"/>
    </source>
</evidence>
<keyword evidence="2" id="KW-0732">Signal</keyword>
<accession>A0A814UIB4</accession>
<feature type="region of interest" description="Disordered" evidence="1">
    <location>
        <begin position="114"/>
        <end position="180"/>
    </location>
</feature>
<name>A0A814UIB4_9BILA</name>
<feature type="signal peptide" evidence="2">
    <location>
        <begin position="1"/>
        <end position="16"/>
    </location>
</feature>
<feature type="chain" id="PRO_5032502005" evidence="2">
    <location>
        <begin position="17"/>
        <end position="180"/>
    </location>
</feature>
<reference evidence="3" key="1">
    <citation type="submission" date="2021-02" db="EMBL/GenBank/DDBJ databases">
        <authorList>
            <person name="Nowell W R."/>
        </authorList>
    </citation>
    <scope>NUCLEOTIDE SEQUENCE</scope>
</reference>
<evidence type="ECO:0000313" key="3">
    <source>
        <dbReference type="EMBL" id="CAF1174818.1"/>
    </source>
</evidence>
<dbReference type="AlphaFoldDB" id="A0A814UIB4"/>
<feature type="compositionally biased region" description="Pro residues" evidence="1">
    <location>
        <begin position="122"/>
        <end position="150"/>
    </location>
</feature>
<dbReference type="OrthoDB" id="10060408at2759"/>
<evidence type="ECO:0000256" key="1">
    <source>
        <dbReference type="SAM" id="MobiDB-lite"/>
    </source>
</evidence>
<protein>
    <submittedName>
        <fullName evidence="3">Uncharacterized protein</fullName>
    </submittedName>
</protein>
<dbReference type="Proteomes" id="UP000663891">
    <property type="component" value="Unassembled WGS sequence"/>
</dbReference>
<sequence length="180" mass="20512">MNVMAILLVIITNVDCRASGHGRGRAGRFRISNIVKNRHHYNNINRQSSILHKSNNRNLIRGTVTGGATILVGSLALRSYVSNYKKISNQSDLILTIARRRRQRQKEMIMVPTEPPMHEQNKPPPFYHPPPPPMGYPAPPQYPAPNPYAVPPQNYSENFNPYAQQSHMPYPPQQQPYHSQ</sequence>
<organism evidence="3 4">
    <name type="scientific">Adineta steineri</name>
    <dbReference type="NCBI Taxonomy" id="433720"/>
    <lineage>
        <taxon>Eukaryota</taxon>
        <taxon>Metazoa</taxon>
        <taxon>Spiralia</taxon>
        <taxon>Gnathifera</taxon>
        <taxon>Rotifera</taxon>
        <taxon>Eurotatoria</taxon>
        <taxon>Bdelloidea</taxon>
        <taxon>Adinetida</taxon>
        <taxon>Adinetidae</taxon>
        <taxon>Adineta</taxon>
    </lineage>
</organism>